<feature type="domain" description="ABC transporter" evidence="10">
    <location>
        <begin position="508"/>
        <end position="746"/>
    </location>
</feature>
<protein>
    <recommendedName>
        <fullName evidence="14">ABC transporter domain-containing protein</fullName>
    </recommendedName>
</protein>
<reference evidence="12 13" key="1">
    <citation type="submission" date="2019-01" db="EMBL/GenBank/DDBJ databases">
        <title>Nuclear Genome Assembly of the Microalgal Biofuel strain Nannochloropsis salina CCMP1776.</title>
        <authorList>
            <person name="Hovde B."/>
        </authorList>
    </citation>
    <scope>NUCLEOTIDE SEQUENCE [LARGE SCALE GENOMIC DNA]</scope>
    <source>
        <strain evidence="12 13">CCMP1776</strain>
    </source>
</reference>
<dbReference type="GO" id="GO:0090374">
    <property type="term" value="P:oligopeptide export from mitochondrion"/>
    <property type="evidence" value="ECO:0007669"/>
    <property type="project" value="TreeGrafter"/>
</dbReference>
<dbReference type="PROSITE" id="PS50893">
    <property type="entry name" value="ABC_TRANSPORTER_2"/>
    <property type="match status" value="1"/>
</dbReference>
<gene>
    <name evidence="12" type="ORF">NSK_006000</name>
</gene>
<keyword evidence="6" id="KW-1133">Transmembrane helix</keyword>
<dbReference type="GO" id="GO:0015421">
    <property type="term" value="F:ABC-type oligopeptide transporter activity"/>
    <property type="evidence" value="ECO:0007669"/>
    <property type="project" value="TreeGrafter"/>
</dbReference>
<comment type="subcellular location">
    <subcellularLocation>
        <location evidence="1">Membrane</location>
        <topology evidence="1">Multi-pass membrane protein</topology>
    </subcellularLocation>
</comment>
<dbReference type="Gene3D" id="3.40.50.300">
    <property type="entry name" value="P-loop containing nucleotide triphosphate hydrolases"/>
    <property type="match status" value="1"/>
</dbReference>
<feature type="compositionally biased region" description="Basic and acidic residues" evidence="8">
    <location>
        <begin position="754"/>
        <end position="770"/>
    </location>
</feature>
<evidence type="ECO:0000256" key="8">
    <source>
        <dbReference type="SAM" id="MobiDB-lite"/>
    </source>
</evidence>
<dbReference type="GO" id="GO:0016887">
    <property type="term" value="F:ATP hydrolysis activity"/>
    <property type="evidence" value="ECO:0007669"/>
    <property type="project" value="InterPro"/>
</dbReference>
<evidence type="ECO:0000256" key="7">
    <source>
        <dbReference type="ARBA" id="ARBA00023136"/>
    </source>
</evidence>
<dbReference type="SUPFAM" id="SSF90123">
    <property type="entry name" value="ABC transporter transmembrane region"/>
    <property type="match status" value="1"/>
</dbReference>
<organism evidence="12 13">
    <name type="scientific">Nannochloropsis salina CCMP1776</name>
    <dbReference type="NCBI Taxonomy" id="1027361"/>
    <lineage>
        <taxon>Eukaryota</taxon>
        <taxon>Sar</taxon>
        <taxon>Stramenopiles</taxon>
        <taxon>Ochrophyta</taxon>
        <taxon>Eustigmatophyceae</taxon>
        <taxon>Eustigmatales</taxon>
        <taxon>Monodopsidaceae</taxon>
        <taxon>Microchloropsis</taxon>
        <taxon>Microchloropsis salina</taxon>
    </lineage>
</organism>
<keyword evidence="2" id="KW-0813">Transport</keyword>
<feature type="domain" description="ABC transmembrane type-1" evidence="11">
    <location>
        <begin position="174"/>
        <end position="455"/>
    </location>
</feature>
<sequence>MRASSPLVVLLMAALAALAKASVFGGRKRRGPPGGSAFCYTTPLNRGFFHRPYILRPSGLYKSNDDDASTFPVPDASPTPQSSSPSLSPSSSSSSSTAIFPYVRVEEAAHPLLHRSLSRSFAFFLQRARAIFFPSPCTPSSSPSSRLTPATSPSPAIWPRLREICRPEYPLLTLSTLTLLLAASVEVAVPHFSSQALSAILQQKGQTEFFRAVRRVFELGVLAALSTGVRGLCFGLAGTRIVCRLRHALFKSLLQQDIAFFDRTKSGELTNRLTADCVKISNVVSLNVNILLRQAIQLLGGLLYLHRLHARIALLTAGGMAVIFLVTGAHGRYNRKMAEEIQDTLASSNAVAGTSLSLIRLVRTHVGESTELERYDQALHKTLNNMEAHDFGYGAYRLAVRLAQTGLLTAVLTVGWQLTCSGAMSMDQLTSALFYVQFVMNASFDVSDQYSRIQEALGSATQVFALLDRTPAMSVKPLSPSPSLPTFGPSSRVTSSPPSSSERHGASVVFSNVSFTYPLRPHTPILSSLYLNIGPGQRVAVVGASGGGKSTLLRLLARHYDVDAGSIFLDGRDLLTFSQEELSNKVAMLSQEPPLLPISIKDNIAYGLKPGTFSQADVEAAARAANIYDFVQSLPDRFETVIGEGSVGLSGGEKQRVAIARALMRKPEILLLDEPSSALDQSSQAIVQAALERAAEGRTTLIIAHRLSTIESCDSIIVLKSGAVVERGTHAELLAKEGVYAAFRAQQTFMQPPKDVEPRRAQAVKEAERT</sequence>
<feature type="region of interest" description="Disordered" evidence="8">
    <location>
        <begin position="66"/>
        <end position="94"/>
    </location>
</feature>
<dbReference type="InterPro" id="IPR003439">
    <property type="entry name" value="ABC_transporter-like_ATP-bd"/>
</dbReference>
<dbReference type="Gene3D" id="1.20.1560.10">
    <property type="entry name" value="ABC transporter type 1, transmembrane domain"/>
    <property type="match status" value="1"/>
</dbReference>
<evidence type="ECO:0000259" key="10">
    <source>
        <dbReference type="PROSITE" id="PS50893"/>
    </source>
</evidence>
<keyword evidence="7" id="KW-0472">Membrane</keyword>
<evidence type="ECO:0000256" key="3">
    <source>
        <dbReference type="ARBA" id="ARBA00022692"/>
    </source>
</evidence>
<keyword evidence="5" id="KW-0067">ATP-binding</keyword>
<dbReference type="InterPro" id="IPR036640">
    <property type="entry name" value="ABC1_TM_sf"/>
</dbReference>
<keyword evidence="13" id="KW-1185">Reference proteome</keyword>
<feature type="chain" id="PRO_5020038684" description="ABC transporter domain-containing protein" evidence="9">
    <location>
        <begin position="22"/>
        <end position="770"/>
    </location>
</feature>
<evidence type="ECO:0000256" key="2">
    <source>
        <dbReference type="ARBA" id="ARBA00022448"/>
    </source>
</evidence>
<dbReference type="InterPro" id="IPR039421">
    <property type="entry name" value="Type_1_exporter"/>
</dbReference>
<evidence type="ECO:0000256" key="9">
    <source>
        <dbReference type="SAM" id="SignalP"/>
    </source>
</evidence>
<evidence type="ECO:0008006" key="14">
    <source>
        <dbReference type="Google" id="ProtNLM"/>
    </source>
</evidence>
<dbReference type="Proteomes" id="UP000355283">
    <property type="component" value="Unassembled WGS sequence"/>
</dbReference>
<evidence type="ECO:0000256" key="1">
    <source>
        <dbReference type="ARBA" id="ARBA00004141"/>
    </source>
</evidence>
<feature type="compositionally biased region" description="Low complexity" evidence="8">
    <location>
        <begin position="484"/>
        <end position="500"/>
    </location>
</feature>
<evidence type="ECO:0000256" key="4">
    <source>
        <dbReference type="ARBA" id="ARBA00022741"/>
    </source>
</evidence>
<dbReference type="SUPFAM" id="SSF52540">
    <property type="entry name" value="P-loop containing nucleoside triphosphate hydrolases"/>
    <property type="match status" value="1"/>
</dbReference>
<dbReference type="AlphaFoldDB" id="A0A4D9CVG1"/>
<dbReference type="InterPro" id="IPR027417">
    <property type="entry name" value="P-loop_NTPase"/>
</dbReference>
<accession>A0A4D9CVG1</accession>
<keyword evidence="3" id="KW-0812">Transmembrane</keyword>
<evidence type="ECO:0000256" key="6">
    <source>
        <dbReference type="ARBA" id="ARBA00022989"/>
    </source>
</evidence>
<feature type="compositionally biased region" description="Low complexity" evidence="8">
    <location>
        <begin position="78"/>
        <end position="94"/>
    </location>
</feature>
<feature type="region of interest" description="Disordered" evidence="8">
    <location>
        <begin position="751"/>
        <end position="770"/>
    </location>
</feature>
<dbReference type="InterPro" id="IPR017871">
    <property type="entry name" value="ABC_transporter-like_CS"/>
</dbReference>
<dbReference type="PROSITE" id="PS00211">
    <property type="entry name" value="ABC_TRANSPORTER_1"/>
    <property type="match status" value="1"/>
</dbReference>
<name>A0A4D9CVG1_9STRA</name>
<keyword evidence="4" id="KW-0547">Nucleotide-binding</keyword>
<comment type="caution">
    <text evidence="12">The sequence shown here is derived from an EMBL/GenBank/DDBJ whole genome shotgun (WGS) entry which is preliminary data.</text>
</comment>
<evidence type="ECO:0000313" key="13">
    <source>
        <dbReference type="Proteomes" id="UP000355283"/>
    </source>
</evidence>
<dbReference type="FunFam" id="3.40.50.300:FF:000836">
    <property type="entry name" value="ABC transporter B family member 25"/>
    <property type="match status" value="1"/>
</dbReference>
<dbReference type="GO" id="GO:0005743">
    <property type="term" value="C:mitochondrial inner membrane"/>
    <property type="evidence" value="ECO:0007669"/>
    <property type="project" value="TreeGrafter"/>
</dbReference>
<feature type="signal peptide" evidence="9">
    <location>
        <begin position="1"/>
        <end position="21"/>
    </location>
</feature>
<dbReference type="EMBL" id="SDOX01000096">
    <property type="protein sequence ID" value="TFJ82574.1"/>
    <property type="molecule type" value="Genomic_DNA"/>
</dbReference>
<dbReference type="InterPro" id="IPR011527">
    <property type="entry name" value="ABC1_TM_dom"/>
</dbReference>
<dbReference type="PROSITE" id="PS50929">
    <property type="entry name" value="ABC_TM1F"/>
    <property type="match status" value="1"/>
</dbReference>
<dbReference type="PANTHER" id="PTHR43394:SF1">
    <property type="entry name" value="ATP-BINDING CASSETTE SUB-FAMILY B MEMBER 10, MITOCHONDRIAL"/>
    <property type="match status" value="1"/>
</dbReference>
<dbReference type="SMART" id="SM00382">
    <property type="entry name" value="AAA"/>
    <property type="match status" value="1"/>
</dbReference>
<keyword evidence="9" id="KW-0732">Signal</keyword>
<feature type="region of interest" description="Disordered" evidence="8">
    <location>
        <begin position="477"/>
        <end position="503"/>
    </location>
</feature>
<evidence type="ECO:0000256" key="5">
    <source>
        <dbReference type="ARBA" id="ARBA00022840"/>
    </source>
</evidence>
<dbReference type="OrthoDB" id="6500128at2759"/>
<evidence type="ECO:0000313" key="12">
    <source>
        <dbReference type="EMBL" id="TFJ82574.1"/>
    </source>
</evidence>
<evidence type="ECO:0000259" key="11">
    <source>
        <dbReference type="PROSITE" id="PS50929"/>
    </source>
</evidence>
<dbReference type="InterPro" id="IPR003593">
    <property type="entry name" value="AAA+_ATPase"/>
</dbReference>
<dbReference type="Pfam" id="PF00005">
    <property type="entry name" value="ABC_tran"/>
    <property type="match status" value="1"/>
</dbReference>
<dbReference type="Pfam" id="PF00664">
    <property type="entry name" value="ABC_membrane"/>
    <property type="match status" value="1"/>
</dbReference>
<dbReference type="CDD" id="cd18572">
    <property type="entry name" value="ABC_6TM_TAP"/>
    <property type="match status" value="1"/>
</dbReference>
<dbReference type="PANTHER" id="PTHR43394">
    <property type="entry name" value="ATP-DEPENDENT PERMEASE MDL1, MITOCHONDRIAL"/>
    <property type="match status" value="1"/>
</dbReference>
<proteinExistence type="predicted"/>
<dbReference type="GO" id="GO:0005524">
    <property type="term" value="F:ATP binding"/>
    <property type="evidence" value="ECO:0007669"/>
    <property type="project" value="UniProtKB-KW"/>
</dbReference>